<keyword evidence="5" id="KW-0812">Transmembrane</keyword>
<evidence type="ECO:0000256" key="4">
    <source>
        <dbReference type="ARBA" id="ARBA00022679"/>
    </source>
</evidence>
<dbReference type="AlphaFoldDB" id="A0A7S4M9B9"/>
<dbReference type="Gene3D" id="3.90.550.50">
    <property type="match status" value="1"/>
</dbReference>
<evidence type="ECO:0000256" key="8">
    <source>
        <dbReference type="ARBA" id="ARBA00023034"/>
    </source>
</evidence>
<keyword evidence="6" id="KW-0735">Signal-anchor</keyword>
<reference evidence="11" key="1">
    <citation type="submission" date="2021-01" db="EMBL/GenBank/DDBJ databases">
        <authorList>
            <person name="Corre E."/>
            <person name="Pelletier E."/>
            <person name="Niang G."/>
            <person name="Scheremetjew M."/>
            <person name="Finn R."/>
            <person name="Kale V."/>
            <person name="Holt S."/>
            <person name="Cochrane G."/>
            <person name="Meng A."/>
            <person name="Brown T."/>
            <person name="Cohen L."/>
        </authorList>
    </citation>
    <scope>NUCLEOTIDE SEQUENCE</scope>
    <source>
        <strain evidence="11">Isolate 1302-5</strain>
    </source>
</reference>
<name>A0A7S4M9B9_9STRA</name>
<evidence type="ECO:0000256" key="5">
    <source>
        <dbReference type="ARBA" id="ARBA00022692"/>
    </source>
</evidence>
<keyword evidence="9" id="KW-0472">Membrane</keyword>
<evidence type="ECO:0000256" key="6">
    <source>
        <dbReference type="ARBA" id="ARBA00022968"/>
    </source>
</evidence>
<keyword evidence="8 10" id="KW-0333">Golgi apparatus</keyword>
<comment type="subcellular location">
    <subcellularLocation>
        <location evidence="1 10">Golgi apparatus membrane</location>
        <topology evidence="1 10">Single-pass type II membrane protein</topology>
    </subcellularLocation>
</comment>
<evidence type="ECO:0000313" key="11">
    <source>
        <dbReference type="EMBL" id="CAE2208604.1"/>
    </source>
</evidence>
<keyword evidence="3 10" id="KW-0328">Glycosyltransferase</keyword>
<dbReference type="GO" id="GO:0000139">
    <property type="term" value="C:Golgi membrane"/>
    <property type="evidence" value="ECO:0007669"/>
    <property type="project" value="UniProtKB-SubCell"/>
</dbReference>
<keyword evidence="7" id="KW-1133">Transmembrane helix</keyword>
<dbReference type="Pfam" id="PF01762">
    <property type="entry name" value="Galactosyl_T"/>
    <property type="match status" value="1"/>
</dbReference>
<dbReference type="EC" id="2.4.1.-" evidence="10"/>
<dbReference type="PANTHER" id="PTHR11214">
    <property type="entry name" value="BETA-1,3-N-ACETYLGLUCOSAMINYLTRANSFERASE"/>
    <property type="match status" value="1"/>
</dbReference>
<sequence length="334" mass="37073">MTCMVAIFVLLASTLFVYIGDILAFRRFPAAERRRSLNATLNNFSSDGGGNNGNLLDFSSADGGENNDNLLVFVGYLSAPGNHEKRDWLRKHCFPQIRDACQGFNYATAKKISERDDGSHSKEGQWGTACDIHFFIGQPNDPHAATSRQGHEQGVLATHFEIDLAHSLQNESDLFGDIHMLPMRDSYFDLPSKTLSILRLGVQSRAETVLKIDDDRCPDMAKVLAIASSTPHNVARYVGHYEWNGTEYEIMKGADGSTTPYMSGPGYLLSRALARAVALDNINHSVLYMPYGSSSEDVDMGKWFVHAKQTHPELKSAREAVRGLTREFVPPKNK</sequence>
<dbReference type="InterPro" id="IPR002659">
    <property type="entry name" value="Glyco_trans_31"/>
</dbReference>
<proteinExistence type="inferred from homology"/>
<dbReference type="EMBL" id="HBKQ01005351">
    <property type="protein sequence ID" value="CAE2208604.1"/>
    <property type="molecule type" value="Transcribed_RNA"/>
</dbReference>
<evidence type="ECO:0000256" key="7">
    <source>
        <dbReference type="ARBA" id="ARBA00022989"/>
    </source>
</evidence>
<gene>
    <name evidence="11" type="ORF">OAUR00152_LOCUS3674</name>
</gene>
<evidence type="ECO:0000256" key="10">
    <source>
        <dbReference type="RuleBase" id="RU363063"/>
    </source>
</evidence>
<protein>
    <recommendedName>
        <fullName evidence="10">Hexosyltransferase</fullName>
        <ecNumber evidence="10">2.4.1.-</ecNumber>
    </recommendedName>
</protein>
<organism evidence="11">
    <name type="scientific">Odontella aurita</name>
    <dbReference type="NCBI Taxonomy" id="265563"/>
    <lineage>
        <taxon>Eukaryota</taxon>
        <taxon>Sar</taxon>
        <taxon>Stramenopiles</taxon>
        <taxon>Ochrophyta</taxon>
        <taxon>Bacillariophyta</taxon>
        <taxon>Mediophyceae</taxon>
        <taxon>Biddulphiophycidae</taxon>
        <taxon>Eupodiscales</taxon>
        <taxon>Odontellaceae</taxon>
        <taxon>Odontella</taxon>
    </lineage>
</organism>
<keyword evidence="4" id="KW-0808">Transferase</keyword>
<evidence type="ECO:0000256" key="3">
    <source>
        <dbReference type="ARBA" id="ARBA00022676"/>
    </source>
</evidence>
<evidence type="ECO:0000256" key="1">
    <source>
        <dbReference type="ARBA" id="ARBA00004323"/>
    </source>
</evidence>
<evidence type="ECO:0000256" key="9">
    <source>
        <dbReference type="ARBA" id="ARBA00023136"/>
    </source>
</evidence>
<comment type="similarity">
    <text evidence="2 10">Belongs to the glycosyltransferase 31 family.</text>
</comment>
<dbReference type="GO" id="GO:0016758">
    <property type="term" value="F:hexosyltransferase activity"/>
    <property type="evidence" value="ECO:0007669"/>
    <property type="project" value="InterPro"/>
</dbReference>
<evidence type="ECO:0000256" key="2">
    <source>
        <dbReference type="ARBA" id="ARBA00008661"/>
    </source>
</evidence>
<accession>A0A7S4M9B9</accession>
<dbReference type="PANTHER" id="PTHR11214:SF351">
    <property type="entry name" value="BETA-1,3-GALACTOSYLTRANSFERASE PVG3"/>
    <property type="match status" value="1"/>
</dbReference>